<accession>A0A087AHI8</accession>
<evidence type="ECO:0000256" key="2">
    <source>
        <dbReference type="SAM" id="Phobius"/>
    </source>
</evidence>
<evidence type="ECO:0000313" key="5">
    <source>
        <dbReference type="Proteomes" id="UP000028995"/>
    </source>
</evidence>
<organism evidence="4 5">
    <name type="scientific">Bifidobacterium choerinum</name>
    <dbReference type="NCBI Taxonomy" id="35760"/>
    <lineage>
        <taxon>Bacteria</taxon>
        <taxon>Bacillati</taxon>
        <taxon>Actinomycetota</taxon>
        <taxon>Actinomycetes</taxon>
        <taxon>Bifidobacteriales</taxon>
        <taxon>Bifidobacteriaceae</taxon>
        <taxon>Bifidobacterium</taxon>
    </lineage>
</organism>
<dbReference type="Proteomes" id="UP000028995">
    <property type="component" value="Unassembled WGS sequence"/>
</dbReference>
<feature type="compositionally biased region" description="Low complexity" evidence="1">
    <location>
        <begin position="108"/>
        <end position="130"/>
    </location>
</feature>
<proteinExistence type="predicted"/>
<feature type="compositionally biased region" description="Low complexity" evidence="1">
    <location>
        <begin position="79"/>
        <end position="90"/>
    </location>
</feature>
<dbReference type="STRING" id="35760.BCHO_0322"/>
<feature type="domain" description="DUF4190" evidence="3">
    <location>
        <begin position="159"/>
        <end position="207"/>
    </location>
</feature>
<evidence type="ECO:0000313" key="4">
    <source>
        <dbReference type="EMBL" id="KFI58238.1"/>
    </source>
</evidence>
<feature type="transmembrane region" description="Helical" evidence="2">
    <location>
        <begin position="159"/>
        <end position="181"/>
    </location>
</feature>
<dbReference type="eggNOG" id="ENOG5033A46">
    <property type="taxonomic scope" value="Bacteria"/>
</dbReference>
<feature type="compositionally biased region" description="Basic and acidic residues" evidence="1">
    <location>
        <begin position="60"/>
        <end position="71"/>
    </location>
</feature>
<dbReference type="EMBL" id="JGYU01000002">
    <property type="protein sequence ID" value="KFI58238.1"/>
    <property type="molecule type" value="Genomic_DNA"/>
</dbReference>
<keyword evidence="2" id="KW-1133">Transmembrane helix</keyword>
<feature type="region of interest" description="Disordered" evidence="1">
    <location>
        <begin position="1"/>
        <end position="130"/>
    </location>
</feature>
<name>A0A087AHI8_9BIFI</name>
<feature type="transmembrane region" description="Helical" evidence="2">
    <location>
        <begin position="193"/>
        <end position="217"/>
    </location>
</feature>
<evidence type="ECO:0000259" key="3">
    <source>
        <dbReference type="Pfam" id="PF13828"/>
    </source>
</evidence>
<keyword evidence="2" id="KW-0472">Membrane</keyword>
<sequence>MANENEPTPMDVAGGDAQLPYGDAANGQQTNNADAGDAAGMTSAQGQPEYGAYADPGMSDDERYPFGKPDEPQPDMSAQPGQFGQPGQPGAYPSAPYPGMRYPSGDNPYGQQQGAPYGQQQPGGYYGQLNPYGTNRQRYQEYEQRTGTPEGNGYDGMCIAGFVMSLIIPLFGLIFSIVGLVNVQRTGKRGRGFAIAGIIISVLSFLMSFMMLSTGMLQHMMNALM</sequence>
<reference evidence="4 5" key="1">
    <citation type="submission" date="2014-03" db="EMBL/GenBank/DDBJ databases">
        <title>Genomics of Bifidobacteria.</title>
        <authorList>
            <person name="Ventura M."/>
            <person name="Milani C."/>
            <person name="Lugli G.A."/>
        </authorList>
    </citation>
    <scope>NUCLEOTIDE SEQUENCE [LARGE SCALE GENOMIC DNA]</scope>
    <source>
        <strain evidence="4 5">LMG 10510</strain>
    </source>
</reference>
<dbReference type="Pfam" id="PF13828">
    <property type="entry name" value="DUF4190"/>
    <property type="match status" value="1"/>
</dbReference>
<comment type="caution">
    <text evidence="4">The sequence shown here is derived from an EMBL/GenBank/DDBJ whole genome shotgun (WGS) entry which is preliminary data.</text>
</comment>
<keyword evidence="5" id="KW-1185">Reference proteome</keyword>
<gene>
    <name evidence="4" type="ORF">BCHO_0322</name>
</gene>
<dbReference type="AlphaFoldDB" id="A0A087AHI8"/>
<dbReference type="RefSeq" id="WP_157775254.1">
    <property type="nucleotide sequence ID" value="NZ_CP018044.1"/>
</dbReference>
<keyword evidence="2" id="KW-0812">Transmembrane</keyword>
<dbReference type="InterPro" id="IPR025241">
    <property type="entry name" value="DUF4190"/>
</dbReference>
<evidence type="ECO:0000256" key="1">
    <source>
        <dbReference type="SAM" id="MobiDB-lite"/>
    </source>
</evidence>
<protein>
    <recommendedName>
        <fullName evidence="3">DUF4190 domain-containing protein</fullName>
    </recommendedName>
</protein>